<organism evidence="1 2">
    <name type="scientific">Paludisphaera mucosa</name>
    <dbReference type="NCBI Taxonomy" id="3030827"/>
    <lineage>
        <taxon>Bacteria</taxon>
        <taxon>Pseudomonadati</taxon>
        <taxon>Planctomycetota</taxon>
        <taxon>Planctomycetia</taxon>
        <taxon>Isosphaerales</taxon>
        <taxon>Isosphaeraceae</taxon>
        <taxon>Paludisphaera</taxon>
    </lineage>
</organism>
<proteinExistence type="predicted"/>
<gene>
    <name evidence="1" type="ORF">PZE19_28415</name>
</gene>
<name>A0ABT6FJZ8_9BACT</name>
<evidence type="ECO:0000313" key="1">
    <source>
        <dbReference type="EMBL" id="MDG3007705.1"/>
    </source>
</evidence>
<protein>
    <submittedName>
        <fullName evidence="1">Uncharacterized protein</fullName>
    </submittedName>
</protein>
<dbReference type="RefSeq" id="WP_277863977.1">
    <property type="nucleotide sequence ID" value="NZ_JARRAG010000002.1"/>
</dbReference>
<dbReference type="EMBL" id="JARRAG010000002">
    <property type="protein sequence ID" value="MDG3007705.1"/>
    <property type="molecule type" value="Genomic_DNA"/>
</dbReference>
<sequence length="217" mass="23296">MVILAIALAGLCPCMVMQMRILRRFESQPIENNPQVLRGVQLVDDEPYFPVRGDVSQPVLILLPQPDDWVRRLGGAATFELNATPQGFSRNLTETTLHREPGDDAPWTLLPVAPGRYRVMIHGSVPEGTMFTLTDGSTPPSSADAPAVGPGPWYDLGEHSLDVSLDLSLTRGANAAVVVSKVRIGARNDVTVLPPSGLDPPPAPGSVAVRVRVVTRP</sequence>
<comment type="caution">
    <text evidence="1">The sequence shown here is derived from an EMBL/GenBank/DDBJ whole genome shotgun (WGS) entry which is preliminary data.</text>
</comment>
<reference evidence="1 2" key="1">
    <citation type="submission" date="2023-03" db="EMBL/GenBank/DDBJ databases">
        <title>Paludisphaera mucosa sp. nov. a novel planctomycete from northern fen.</title>
        <authorList>
            <person name="Ivanova A."/>
        </authorList>
    </citation>
    <scope>NUCLEOTIDE SEQUENCE [LARGE SCALE GENOMIC DNA]</scope>
    <source>
        <strain evidence="1 2">Pla2</strain>
    </source>
</reference>
<keyword evidence="2" id="KW-1185">Reference proteome</keyword>
<evidence type="ECO:0000313" key="2">
    <source>
        <dbReference type="Proteomes" id="UP001216907"/>
    </source>
</evidence>
<accession>A0ABT6FJZ8</accession>
<dbReference type="Proteomes" id="UP001216907">
    <property type="component" value="Unassembled WGS sequence"/>
</dbReference>